<evidence type="ECO:0000256" key="3">
    <source>
        <dbReference type="ARBA" id="ARBA00022692"/>
    </source>
</evidence>
<reference evidence="8" key="1">
    <citation type="journal article" date="2016" name="Front. Plant Sci.">
        <title>Comparative Chloroplast Genome Analyses of Streptophyte Green Algae Uncover Major Structural Alterations in the Klebsormidiophyceae, Coleochaetophyceae and Zygnematophyceae.</title>
        <authorList>
            <person name="Lemieux C."/>
            <person name="Otis C."/>
            <person name="Turmel M."/>
        </authorList>
    </citation>
    <scope>NUCLEOTIDE SEQUENCE</scope>
</reference>
<dbReference type="NCBIfam" id="NF002722">
    <property type="entry name" value="PRK02565.1"/>
    <property type="match status" value="1"/>
</dbReference>
<evidence type="ECO:0000256" key="2">
    <source>
        <dbReference type="ARBA" id="ARBA00022531"/>
    </source>
</evidence>
<dbReference type="InterPro" id="IPR002682">
    <property type="entry name" value="PSII_PsbJ"/>
</dbReference>
<sequence>MFSLPYLDLKHFIIFYLRLSLSGVKTSNAHLKGVSQMSNVGTTGRIPLWLVGTVAGLAVITIVGIFFYGSYSGLGSSL</sequence>
<keyword evidence="1 7" id="KW-0674">Reaction center</keyword>
<keyword evidence="2 7" id="KW-0602">Photosynthesis</keyword>
<dbReference type="GO" id="GO:0009539">
    <property type="term" value="C:photosystem II reaction center"/>
    <property type="evidence" value="ECO:0007669"/>
    <property type="project" value="InterPro"/>
</dbReference>
<evidence type="ECO:0000256" key="5">
    <source>
        <dbReference type="ARBA" id="ARBA00023136"/>
    </source>
</evidence>
<dbReference type="EMBL" id="KU646496">
    <property type="protein sequence ID" value="ANI25956.1"/>
    <property type="molecule type" value="Genomic_DNA"/>
</dbReference>
<dbReference type="AlphaFoldDB" id="A0A191T6C8"/>
<comment type="subunit">
    <text evidence="7">PSII is composed of 1 copy each of membrane proteins PsbA, PsbB, PsbC, PsbD, PsbE, PsbF, PsbH, PsbI, PsbJ, PsbK, PsbL, PsbM, PsbT, PsbX, PsbY, PsbZ, Psb30/Ycf12, at least 3 peripheral proteins of the oxygen-evolving complex and a large number of cofactors. It forms dimeric complexes.</text>
</comment>
<keyword evidence="6 7" id="KW-0604">Photosystem II</keyword>
<keyword evidence="8" id="KW-0934">Plastid</keyword>
<evidence type="ECO:0000256" key="6">
    <source>
        <dbReference type="ARBA" id="ARBA00023276"/>
    </source>
</evidence>
<dbReference type="PANTHER" id="PTHR34812:SF3">
    <property type="entry name" value="PHOTOSYSTEM II REACTION CENTER PROTEIN J"/>
    <property type="match status" value="1"/>
</dbReference>
<dbReference type="GeneID" id="27986796"/>
<accession>A0A191T6C8</accession>
<keyword evidence="5 7" id="KW-0472">Membrane</keyword>
<comment type="function">
    <text evidence="7">One of the components of the core complex of photosystem II (PSII). PSII is a light-driven water:plastoquinone oxidoreductase that uses light energy to abstract electrons from H(2)O, generating O(2) and a proton gradient subsequently used for ATP formation. It consists of a core antenna complex that captures photons, and an electron transfer chain that converts photonic excitation into a charge separation.</text>
</comment>
<keyword evidence="4 7" id="KW-1133">Transmembrane helix</keyword>
<dbReference type="GO" id="GO:0009535">
    <property type="term" value="C:chloroplast thylakoid membrane"/>
    <property type="evidence" value="ECO:0007669"/>
    <property type="project" value="UniProtKB-SubCell"/>
</dbReference>
<keyword evidence="3 7" id="KW-0812">Transmembrane</keyword>
<keyword evidence="7" id="KW-0793">Thylakoid</keyword>
<comment type="similarity">
    <text evidence="7">Belongs to the PsbJ family.</text>
</comment>
<protein>
    <recommendedName>
        <fullName evidence="7">Photosystem II reaction center protein J</fullName>
        <shortName evidence="7">PSII-J</shortName>
    </recommendedName>
</protein>
<dbReference type="SUPFAM" id="SSF161021">
    <property type="entry name" value="Photosystem II reaction center protein J, PsbJ"/>
    <property type="match status" value="1"/>
</dbReference>
<dbReference type="Gene3D" id="6.10.250.2070">
    <property type="match status" value="1"/>
</dbReference>
<dbReference type="GO" id="GO:0015979">
    <property type="term" value="P:photosynthesis"/>
    <property type="evidence" value="ECO:0007669"/>
    <property type="project" value="UniProtKB-UniRule"/>
</dbReference>
<evidence type="ECO:0000256" key="1">
    <source>
        <dbReference type="ARBA" id="ARBA00022469"/>
    </source>
</evidence>
<evidence type="ECO:0000256" key="7">
    <source>
        <dbReference type="HAMAP-Rule" id="MF_01305"/>
    </source>
</evidence>
<evidence type="ECO:0000313" key="8">
    <source>
        <dbReference type="EMBL" id="ANI25956.1"/>
    </source>
</evidence>
<dbReference type="PANTHER" id="PTHR34812">
    <property type="entry name" value="PHOTOSYSTEM II REACTION CENTER PROTEIN J"/>
    <property type="match status" value="1"/>
</dbReference>
<geneLocation type="chloroplast" evidence="8"/>
<proteinExistence type="inferred from homology"/>
<feature type="transmembrane region" description="Helical" evidence="7">
    <location>
        <begin position="46"/>
        <end position="68"/>
    </location>
</feature>
<dbReference type="Pfam" id="PF01788">
    <property type="entry name" value="PsbJ"/>
    <property type="match status" value="1"/>
</dbReference>
<gene>
    <name evidence="7 8" type="primary">psbJ</name>
</gene>
<name>A0A191T6C8_9VIRI</name>
<dbReference type="InterPro" id="IPR037267">
    <property type="entry name" value="PSII_PsbJ_sf"/>
</dbReference>
<dbReference type="RefSeq" id="YP_009256862.1">
    <property type="nucleotide sequence ID" value="NC_030315.1"/>
</dbReference>
<dbReference type="HAMAP" id="MF_01305">
    <property type="entry name" value="PSII_PsbJ"/>
    <property type="match status" value="1"/>
</dbReference>
<evidence type="ECO:0000256" key="4">
    <source>
        <dbReference type="ARBA" id="ARBA00022989"/>
    </source>
</evidence>
<organism evidence="8">
    <name type="scientific">Roya obtusa</name>
    <dbReference type="NCBI Taxonomy" id="104537"/>
    <lineage>
        <taxon>Eukaryota</taxon>
        <taxon>Viridiplantae</taxon>
        <taxon>Streptophyta</taxon>
        <taxon>Zygnematophyceae</taxon>
        <taxon>Zygnematophycidae</taxon>
        <taxon>Zygnematales</taxon>
        <taxon>Mesotaeniaceae</taxon>
        <taxon>Roya</taxon>
    </lineage>
</organism>
<comment type="subcellular location">
    <subcellularLocation>
        <location evidence="7">Plastid</location>
        <location evidence="7">Chloroplast thylakoid membrane</location>
        <topology evidence="7">Single-pass membrane protein</topology>
    </subcellularLocation>
</comment>
<keyword evidence="8" id="KW-0150">Chloroplast</keyword>